<dbReference type="CDD" id="cd00548">
    <property type="entry name" value="NrfA-like"/>
    <property type="match status" value="1"/>
</dbReference>
<evidence type="ECO:0000256" key="10">
    <source>
        <dbReference type="ARBA" id="ARBA00049131"/>
    </source>
</evidence>
<keyword evidence="7" id="KW-0106">Calcium</keyword>
<dbReference type="GO" id="GO:0030288">
    <property type="term" value="C:outer membrane-bounded periplasmic space"/>
    <property type="evidence" value="ECO:0007669"/>
    <property type="project" value="TreeGrafter"/>
</dbReference>
<dbReference type="PIRSF" id="PIRSF000243">
    <property type="entry name" value="Cyt_c552"/>
    <property type="match status" value="1"/>
</dbReference>
<dbReference type="Gene3D" id="1.10.1130.10">
    <property type="entry name" value="Flavocytochrome C3, Chain A"/>
    <property type="match status" value="1"/>
</dbReference>
<keyword evidence="5" id="KW-0479">Metal-binding</keyword>
<dbReference type="InterPro" id="IPR036280">
    <property type="entry name" value="Multihaem_cyt_sf"/>
</dbReference>
<comment type="similarity">
    <text evidence="2">Belongs to the cytochrome c-552 family.</text>
</comment>
<evidence type="ECO:0000256" key="4">
    <source>
        <dbReference type="ARBA" id="ARBA00022617"/>
    </source>
</evidence>
<dbReference type="GO" id="GO:0020037">
    <property type="term" value="F:heme binding"/>
    <property type="evidence" value="ECO:0007669"/>
    <property type="project" value="TreeGrafter"/>
</dbReference>
<keyword evidence="6 12" id="KW-0732">Signal</keyword>
<reference evidence="13 14" key="1">
    <citation type="submission" date="2016-10" db="EMBL/GenBank/DDBJ databases">
        <title>Draft genome sequences of four alkaliphilic bacteria belonging to the Anaerobacillus genus.</title>
        <authorList>
            <person name="Bassil N.M."/>
            <person name="Lloyd J.R."/>
        </authorList>
    </citation>
    <scope>NUCLEOTIDE SEQUENCE [LARGE SCALE GENOMIC DNA]</scope>
    <source>
        <strain evidence="13 14">DSM 15340</strain>
    </source>
</reference>
<dbReference type="Gene3D" id="1.20.140.10">
    <property type="entry name" value="Butyryl-CoA Dehydrogenase, subunit A, domain 3"/>
    <property type="match status" value="1"/>
</dbReference>
<keyword evidence="8" id="KW-0560">Oxidoreductase</keyword>
<dbReference type="RefSeq" id="WP_071314884.1">
    <property type="nucleotide sequence ID" value="NZ_MLQQ01000058.1"/>
</dbReference>
<keyword evidence="9" id="KW-0408">Iron</keyword>
<protein>
    <recommendedName>
        <fullName evidence="3">nitrite reductase (cytochrome; ammonia-forming)</fullName>
        <ecNumber evidence="3">1.7.2.2</ecNumber>
    </recommendedName>
</protein>
<evidence type="ECO:0000313" key="14">
    <source>
        <dbReference type="Proteomes" id="UP000180098"/>
    </source>
</evidence>
<evidence type="ECO:0000256" key="1">
    <source>
        <dbReference type="ARBA" id="ARBA00004196"/>
    </source>
</evidence>
<dbReference type="PANTHER" id="PTHR30633:SF0">
    <property type="entry name" value="CYTOCHROME C-552"/>
    <property type="match status" value="1"/>
</dbReference>
<dbReference type="Pfam" id="PF02335">
    <property type="entry name" value="Cytochrom_C552"/>
    <property type="match status" value="1"/>
</dbReference>
<comment type="subcellular location">
    <subcellularLocation>
        <location evidence="1">Cell envelope</location>
    </subcellularLocation>
</comment>
<organism evidence="13 14">
    <name type="scientific">Anaerobacillus arseniciselenatis</name>
    <dbReference type="NCBI Taxonomy" id="85682"/>
    <lineage>
        <taxon>Bacteria</taxon>
        <taxon>Bacillati</taxon>
        <taxon>Bacillota</taxon>
        <taxon>Bacilli</taxon>
        <taxon>Bacillales</taxon>
        <taxon>Bacillaceae</taxon>
        <taxon>Anaerobacillus</taxon>
    </lineage>
</organism>
<feature type="signal peptide" evidence="12">
    <location>
        <begin position="1"/>
        <end position="17"/>
    </location>
</feature>
<keyword evidence="14" id="KW-1185">Reference proteome</keyword>
<dbReference type="GO" id="GO:0046872">
    <property type="term" value="F:metal ion binding"/>
    <property type="evidence" value="ECO:0007669"/>
    <property type="project" value="UniProtKB-KW"/>
</dbReference>
<evidence type="ECO:0000256" key="11">
    <source>
        <dbReference type="SAM" id="MobiDB-lite"/>
    </source>
</evidence>
<dbReference type="InterPro" id="IPR003321">
    <property type="entry name" value="Cyt_c552"/>
</dbReference>
<accession>A0A1S2L7Y5</accession>
<dbReference type="OrthoDB" id="9780421at2"/>
<dbReference type="PROSITE" id="PS51257">
    <property type="entry name" value="PROKAR_LIPOPROTEIN"/>
    <property type="match status" value="1"/>
</dbReference>
<dbReference type="EC" id="1.7.2.2" evidence="3"/>
<dbReference type="PANTHER" id="PTHR30633">
    <property type="entry name" value="CYTOCHROME C-552 RESPIRATORY NITRITE REDUCTASE"/>
    <property type="match status" value="1"/>
</dbReference>
<comment type="catalytic activity">
    <reaction evidence="10">
        <text>6 Fe(III)-[cytochrome c] + NH4(+) + 2 H2O = 6 Fe(II)-[cytochrome c] + nitrite + 8 H(+)</text>
        <dbReference type="Rhea" id="RHEA:13089"/>
        <dbReference type="Rhea" id="RHEA-COMP:10350"/>
        <dbReference type="Rhea" id="RHEA-COMP:14399"/>
        <dbReference type="ChEBI" id="CHEBI:15377"/>
        <dbReference type="ChEBI" id="CHEBI:15378"/>
        <dbReference type="ChEBI" id="CHEBI:16301"/>
        <dbReference type="ChEBI" id="CHEBI:28938"/>
        <dbReference type="ChEBI" id="CHEBI:29033"/>
        <dbReference type="ChEBI" id="CHEBI:29034"/>
        <dbReference type="EC" id="1.7.2.2"/>
    </reaction>
</comment>
<dbReference type="GO" id="GO:0042279">
    <property type="term" value="F:nitrite reductase (cytochrome, ammonia-forming) activity"/>
    <property type="evidence" value="ECO:0007669"/>
    <property type="project" value="UniProtKB-EC"/>
</dbReference>
<feature type="compositionally biased region" description="Acidic residues" evidence="11">
    <location>
        <begin position="44"/>
        <end position="54"/>
    </location>
</feature>
<dbReference type="GO" id="GO:0019645">
    <property type="term" value="P:anaerobic electron transport chain"/>
    <property type="evidence" value="ECO:0007669"/>
    <property type="project" value="TreeGrafter"/>
</dbReference>
<dbReference type="SUPFAM" id="SSF48695">
    <property type="entry name" value="Multiheme cytochromes"/>
    <property type="match status" value="1"/>
</dbReference>
<evidence type="ECO:0000256" key="12">
    <source>
        <dbReference type="SAM" id="SignalP"/>
    </source>
</evidence>
<evidence type="ECO:0000256" key="2">
    <source>
        <dbReference type="ARBA" id="ARBA00009288"/>
    </source>
</evidence>
<evidence type="ECO:0000256" key="9">
    <source>
        <dbReference type="ARBA" id="ARBA00023004"/>
    </source>
</evidence>
<dbReference type="AlphaFoldDB" id="A0A1S2L7Y5"/>
<dbReference type="Proteomes" id="UP000180098">
    <property type="component" value="Unassembled WGS sequence"/>
</dbReference>
<dbReference type="EMBL" id="MLQQ01000058">
    <property type="protein sequence ID" value="OIJ07695.1"/>
    <property type="molecule type" value="Genomic_DNA"/>
</dbReference>
<comment type="caution">
    <text evidence="13">The sequence shown here is derived from an EMBL/GenBank/DDBJ whole genome shotgun (WGS) entry which is preliminary data.</text>
</comment>
<feature type="chain" id="PRO_5039663979" description="nitrite reductase (cytochrome; ammonia-forming)" evidence="12">
    <location>
        <begin position="18"/>
        <end position="449"/>
    </location>
</feature>
<evidence type="ECO:0000313" key="13">
    <source>
        <dbReference type="EMBL" id="OIJ07695.1"/>
    </source>
</evidence>
<feature type="region of interest" description="Disordered" evidence="11">
    <location>
        <begin position="25"/>
        <end position="57"/>
    </location>
</feature>
<proteinExistence type="inferred from homology"/>
<evidence type="ECO:0000256" key="5">
    <source>
        <dbReference type="ARBA" id="ARBA00022723"/>
    </source>
</evidence>
<gene>
    <name evidence="13" type="ORF">BKP35_18630</name>
</gene>
<evidence type="ECO:0000256" key="7">
    <source>
        <dbReference type="ARBA" id="ARBA00022837"/>
    </source>
</evidence>
<sequence length="449" mass="50349">MLKKHLLFLAVILLAFALVITGCSTEEETTTEPTDADTSQPDAGSDEGSDEASDEPAQFTGFSSIEEAANSDNWAPYFPAQYATWTQTKELQTTTYGGALDDNGELQDYLTIYPFLVTNYAGFPFSVDYNRSRGHMYALTSVNETQRLPDWENQRRAACLSCKSTDVVVGMEKYGDDFWGKPYADVVGENTIGCLDCHDQNDGSSLNVPRDYVYEALDHGGYTNDPRDRADLTCAQCHVNYHFDAETTKITFPWSTGMTVEAQLEHYNAEIRSDEWEHEITGALIAKIQHPEYELYYEGKELSVHAQMGVGCNDCHMPTFTDENGEEFTSHQKMSPLLHVEESCLSCHGGTSADELVARTEGVQKDVYEKQNRIGYDLEEFINQVGAKIEDGSLAGAELEEIQAIHREAQFYWDYVWVENSNGFHNAPEAHRILDNADALIQQGMELLN</sequence>
<keyword evidence="4" id="KW-0349">Heme</keyword>
<evidence type="ECO:0000256" key="8">
    <source>
        <dbReference type="ARBA" id="ARBA00023002"/>
    </source>
</evidence>
<evidence type="ECO:0000256" key="6">
    <source>
        <dbReference type="ARBA" id="ARBA00022729"/>
    </source>
</evidence>
<name>A0A1S2L7Y5_9BACI</name>
<evidence type="ECO:0000256" key="3">
    <source>
        <dbReference type="ARBA" id="ARBA00011887"/>
    </source>
</evidence>